<dbReference type="KEGG" id="merd:EB233_30875"/>
<name>A0A6M7UTJ0_9HYPH</name>
<protein>
    <submittedName>
        <fullName evidence="1">Uncharacterized protein</fullName>
    </submittedName>
</protein>
<evidence type="ECO:0000313" key="2">
    <source>
        <dbReference type="Proteomes" id="UP000503339"/>
    </source>
</evidence>
<gene>
    <name evidence="1" type="ORF">EB233_30875</name>
</gene>
<organism evidence="1 2">
    <name type="scientific">Mesorhizobium erdmanii</name>
    <dbReference type="NCBI Taxonomy" id="1777866"/>
    <lineage>
        <taxon>Bacteria</taxon>
        <taxon>Pseudomonadati</taxon>
        <taxon>Pseudomonadota</taxon>
        <taxon>Alphaproteobacteria</taxon>
        <taxon>Hyphomicrobiales</taxon>
        <taxon>Phyllobacteriaceae</taxon>
        <taxon>Mesorhizobium</taxon>
    </lineage>
</organism>
<dbReference type="AlphaFoldDB" id="A0A6M7UTJ0"/>
<evidence type="ECO:0000313" key="1">
    <source>
        <dbReference type="EMBL" id="QKC79313.1"/>
    </source>
</evidence>
<sequence length="90" mass="9880">MTSKAIAAPALLQAEDMDGRRLLPEGHLHAEPVQQALWSIIAARIDQSLFRAVRQTSLAGPGADALWSAPRYFSCQRKKSDAEAVKKLRP</sequence>
<keyword evidence="2" id="KW-1185">Reference proteome</keyword>
<dbReference type="Proteomes" id="UP000503339">
    <property type="component" value="Chromosome"/>
</dbReference>
<reference evidence="1 2" key="1">
    <citation type="submission" date="2018-10" db="EMBL/GenBank/DDBJ databases">
        <authorList>
            <person name="Perry B.J."/>
            <person name="Sullivan J.T."/>
            <person name="Murphy R.J.T."/>
            <person name="Ramsay J.P."/>
            <person name="Ronson C.W."/>
        </authorList>
    </citation>
    <scope>NUCLEOTIDE SEQUENCE [LARGE SCALE GENOMIC DNA]</scope>
    <source>
        <strain evidence="1 2">NZP2014</strain>
    </source>
</reference>
<proteinExistence type="predicted"/>
<dbReference type="EMBL" id="CP033361">
    <property type="protein sequence ID" value="QKC79313.1"/>
    <property type="molecule type" value="Genomic_DNA"/>
</dbReference>
<accession>A0A6M7UTJ0</accession>